<dbReference type="RefSeq" id="WP_390314561.1">
    <property type="nucleotide sequence ID" value="NZ_JBHSPB010000002.1"/>
</dbReference>
<evidence type="ECO:0000313" key="3">
    <source>
        <dbReference type="EMBL" id="MFC5719472.1"/>
    </source>
</evidence>
<organism evidence="3 4">
    <name type="scientific">Streptomyces gamaensis</name>
    <dbReference type="NCBI Taxonomy" id="1763542"/>
    <lineage>
        <taxon>Bacteria</taxon>
        <taxon>Bacillati</taxon>
        <taxon>Actinomycetota</taxon>
        <taxon>Actinomycetes</taxon>
        <taxon>Kitasatosporales</taxon>
        <taxon>Streptomycetaceae</taxon>
        <taxon>Streptomyces</taxon>
    </lineage>
</organism>
<dbReference type="SUPFAM" id="SSF54637">
    <property type="entry name" value="Thioesterase/thiol ester dehydrase-isomerase"/>
    <property type="match status" value="1"/>
</dbReference>
<dbReference type="InterPro" id="IPR029069">
    <property type="entry name" value="HotDog_dom_sf"/>
</dbReference>
<sequence length="165" mass="17955">MRYCFEDFRPGDVHELGTVTVTEEDVLEFGRRFDPQPFHTDAERAALSPYGGLIASGWHTAALFMRRYVDGLLAYSACAGSPGVDEMRFHRPVRPGDTLTARVEILGSRPSLGNPATGIVQPKCMLLDADGALVFSAVLHSIFERRSTTTAATPQQDDPVACGRG</sequence>
<dbReference type="InterPro" id="IPR052342">
    <property type="entry name" value="MCH/BMMD"/>
</dbReference>
<dbReference type="PANTHER" id="PTHR43664">
    <property type="entry name" value="MONOAMINE OXIDASE-RELATED"/>
    <property type="match status" value="1"/>
</dbReference>
<feature type="domain" description="MaoC-like" evidence="2">
    <location>
        <begin position="18"/>
        <end position="109"/>
    </location>
</feature>
<protein>
    <submittedName>
        <fullName evidence="3">MaoC family dehydratase</fullName>
    </submittedName>
</protein>
<comment type="similarity">
    <text evidence="1">Belongs to the enoyl-CoA hydratase/isomerase family.</text>
</comment>
<dbReference type="Proteomes" id="UP001596083">
    <property type="component" value="Unassembled WGS sequence"/>
</dbReference>
<evidence type="ECO:0000259" key="2">
    <source>
        <dbReference type="Pfam" id="PF01575"/>
    </source>
</evidence>
<dbReference type="InterPro" id="IPR002539">
    <property type="entry name" value="MaoC-like_dom"/>
</dbReference>
<evidence type="ECO:0000256" key="1">
    <source>
        <dbReference type="ARBA" id="ARBA00005254"/>
    </source>
</evidence>
<comment type="caution">
    <text evidence="3">The sequence shown here is derived from an EMBL/GenBank/DDBJ whole genome shotgun (WGS) entry which is preliminary data.</text>
</comment>
<dbReference type="CDD" id="cd03454">
    <property type="entry name" value="YdeM"/>
    <property type="match status" value="1"/>
</dbReference>
<dbReference type="PANTHER" id="PTHR43664:SF1">
    <property type="entry name" value="BETA-METHYLMALYL-COA DEHYDRATASE"/>
    <property type="match status" value="1"/>
</dbReference>
<reference evidence="4" key="1">
    <citation type="journal article" date="2019" name="Int. J. Syst. Evol. Microbiol.">
        <title>The Global Catalogue of Microorganisms (GCM) 10K type strain sequencing project: providing services to taxonomists for standard genome sequencing and annotation.</title>
        <authorList>
            <consortium name="The Broad Institute Genomics Platform"/>
            <consortium name="The Broad Institute Genome Sequencing Center for Infectious Disease"/>
            <person name="Wu L."/>
            <person name="Ma J."/>
        </authorList>
    </citation>
    <scope>NUCLEOTIDE SEQUENCE [LARGE SCALE GENOMIC DNA]</scope>
    <source>
        <strain evidence="4">CGMCC 4.7304</strain>
    </source>
</reference>
<dbReference type="Pfam" id="PF01575">
    <property type="entry name" value="MaoC_dehydratas"/>
    <property type="match status" value="1"/>
</dbReference>
<dbReference type="Gene3D" id="3.10.129.10">
    <property type="entry name" value="Hotdog Thioesterase"/>
    <property type="match status" value="1"/>
</dbReference>
<keyword evidence="4" id="KW-1185">Reference proteome</keyword>
<evidence type="ECO:0000313" key="4">
    <source>
        <dbReference type="Proteomes" id="UP001596083"/>
    </source>
</evidence>
<accession>A0ABW0YTH8</accession>
<dbReference type="EMBL" id="JBHSPB010000002">
    <property type="protein sequence ID" value="MFC5719472.1"/>
    <property type="molecule type" value="Genomic_DNA"/>
</dbReference>
<gene>
    <name evidence="3" type="ORF">ACFP1Z_04635</name>
</gene>
<proteinExistence type="inferred from homology"/>
<name>A0ABW0YTH8_9ACTN</name>